<dbReference type="SUPFAM" id="SSF52047">
    <property type="entry name" value="RNI-like"/>
    <property type="match status" value="1"/>
</dbReference>
<dbReference type="InterPro" id="IPR032675">
    <property type="entry name" value="LRR_dom_sf"/>
</dbReference>
<accession>A0ABR3FDV4</accession>
<dbReference type="Gene3D" id="3.80.10.10">
    <property type="entry name" value="Ribonuclease Inhibitor"/>
    <property type="match status" value="1"/>
</dbReference>
<comment type="caution">
    <text evidence="1">The sequence shown here is derived from an EMBL/GenBank/DDBJ whole genome shotgun (WGS) entry which is preliminary data.</text>
</comment>
<name>A0ABR3FDV4_9AGAR</name>
<dbReference type="PANTHER" id="PTHR38926">
    <property type="entry name" value="F-BOX DOMAIN CONTAINING PROTEIN, EXPRESSED"/>
    <property type="match status" value="1"/>
</dbReference>
<proteinExistence type="predicted"/>
<dbReference type="EMBL" id="JBAHYK010000508">
    <property type="protein sequence ID" value="KAL0573424.1"/>
    <property type="molecule type" value="Genomic_DNA"/>
</dbReference>
<keyword evidence="2" id="KW-1185">Reference proteome</keyword>
<evidence type="ECO:0008006" key="3">
    <source>
        <dbReference type="Google" id="ProtNLM"/>
    </source>
</evidence>
<protein>
    <recommendedName>
        <fullName evidence="3">F-box domain-containing protein</fullName>
    </recommendedName>
</protein>
<evidence type="ECO:0000313" key="1">
    <source>
        <dbReference type="EMBL" id="KAL0573424.1"/>
    </source>
</evidence>
<dbReference type="PANTHER" id="PTHR38926:SF72">
    <property type="entry name" value="IM:7136021-RELATED"/>
    <property type="match status" value="1"/>
</dbReference>
<sequence length="575" mass="65136">MSSPFSHLLNSDYVPSLDERVAIKSWLSSPEEQLKFLDEEIFRLQTERDRLKSLVEQHRMLLSPFRRFPIEIWEEIFVHCLPSIPARTLKNAPLLLTRICRSWREIALGTPRLWNNIHIHIPSRNPKFPDPDGFRSLIRGRIDGMKLWLNRSGSLPLTVSLSVGALLVRRSFDIDRVAVGELLEGLASYSRRWKAIKILHCRRPGLTDVVESSLGQLTQEDLPLLEEFNVPNSLFKRTEPPVPTLVPTGLAYLITRSSTIRVLHVSRHDLNAVIDLPSPSWASLTTLHLAEFNVHDHFEAAHLASKIAQLCPFLISFSFHPSLYRRSNVDPFQNTRDVEAIPFPRLRTLVITGKCFSRVPGETIAQNISRLLHTALRHIHAPSLHSLDIFAASQTHGPSQEESDAGSLYDGFYFPFDRMISQSQCFGLEHLSIGGFLTGGPDTQLERSLEMLPELRSLTFSQTSEAVDFQRLILHLLQSSPTVCPKLEELEAKEQGTLTSTIELVNAILDVAVSRMKIRAVSVNFGEISKMEVDGLVADTHARAEELREGRGVRVDWKWQVAQEPDVFLRDDPYA</sequence>
<dbReference type="Proteomes" id="UP001465976">
    <property type="component" value="Unassembled WGS sequence"/>
</dbReference>
<gene>
    <name evidence="1" type="ORF">V5O48_008546</name>
</gene>
<organism evidence="1 2">
    <name type="scientific">Marasmius crinis-equi</name>
    <dbReference type="NCBI Taxonomy" id="585013"/>
    <lineage>
        <taxon>Eukaryota</taxon>
        <taxon>Fungi</taxon>
        <taxon>Dikarya</taxon>
        <taxon>Basidiomycota</taxon>
        <taxon>Agaricomycotina</taxon>
        <taxon>Agaricomycetes</taxon>
        <taxon>Agaricomycetidae</taxon>
        <taxon>Agaricales</taxon>
        <taxon>Marasmiineae</taxon>
        <taxon>Marasmiaceae</taxon>
        <taxon>Marasmius</taxon>
    </lineage>
</organism>
<evidence type="ECO:0000313" key="2">
    <source>
        <dbReference type="Proteomes" id="UP001465976"/>
    </source>
</evidence>
<reference evidence="1 2" key="1">
    <citation type="submission" date="2024-02" db="EMBL/GenBank/DDBJ databases">
        <title>A draft genome for the cacao thread blight pathogen Marasmius crinis-equi.</title>
        <authorList>
            <person name="Cohen S.P."/>
            <person name="Baruah I.K."/>
            <person name="Amoako-Attah I."/>
            <person name="Bukari Y."/>
            <person name="Meinhardt L.W."/>
            <person name="Bailey B.A."/>
        </authorList>
    </citation>
    <scope>NUCLEOTIDE SEQUENCE [LARGE SCALE GENOMIC DNA]</scope>
    <source>
        <strain evidence="1 2">GH-76</strain>
    </source>
</reference>